<evidence type="ECO:0008006" key="3">
    <source>
        <dbReference type="Google" id="ProtNLM"/>
    </source>
</evidence>
<keyword evidence="2" id="KW-1185">Reference proteome</keyword>
<gene>
    <name evidence="1" type="ordered locus">Deipr_0810</name>
</gene>
<proteinExistence type="predicted"/>
<sequence>MDLDCSMDTVPTAAAGLGQLYLDDLRERSAQTRRLGEQALAQLEPEDWHRVYMPGDNSAAVLVQHLAGNMQSRWGLLRSGYRPGVDGEAPGRDRDAEFVDQGLSPAQLWERWDTAWATFEAALAALDPQDLTRSLAIRSEPHTVLGALQRQAIHNSGHVYQLVMLAKSLRGSDWQTASIPRGGSQAHNRELARRFEAGGRAEEPAS</sequence>
<evidence type="ECO:0000313" key="2">
    <source>
        <dbReference type="Proteomes" id="UP000007718"/>
    </source>
</evidence>
<reference evidence="1 2" key="2">
    <citation type="journal article" date="2012" name="Stand. Genomic Sci.">
        <title>Complete genome sequence of the orange-red pigmented, radioresistant Deinococcus proteolyticus type strain (MRP(T)).</title>
        <authorList>
            <person name="Copeland A."/>
            <person name="Zeytun A."/>
            <person name="Yassawong M."/>
            <person name="Nolan M."/>
            <person name="Lucas S."/>
            <person name="Hammon N."/>
            <person name="Deshpande S."/>
            <person name="Cheng J.F."/>
            <person name="Han C."/>
            <person name="Tapia R."/>
            <person name="Goodwin L.A."/>
            <person name="Pitluck S."/>
            <person name="Mavromatis K."/>
            <person name="Liolios K."/>
            <person name="Pagani I."/>
            <person name="Ivanova N."/>
            <person name="Mikhailova N."/>
            <person name="Pati A."/>
            <person name="Chen A."/>
            <person name="Palaniappan K."/>
            <person name="Land M."/>
            <person name="Hauser L."/>
            <person name="Jeffries C.D."/>
            <person name="Brambilla E.M."/>
            <person name="Rohde M."/>
            <person name="Sikorski J."/>
            <person name="Pukall R."/>
            <person name="Goker M."/>
            <person name="Detter J.C."/>
            <person name="Woyke T."/>
            <person name="Bristow J."/>
            <person name="Eisen J.A."/>
            <person name="Markowitz V."/>
            <person name="Hugenholtz P."/>
            <person name="Kyrpides N.C."/>
            <person name="Klenk H.P."/>
            <person name="Lapidus A."/>
        </authorList>
    </citation>
    <scope>NUCLEOTIDE SEQUENCE [LARGE SCALE GENOMIC DNA]</scope>
    <source>
        <strain evidence="2">ATCC 35074 / DSM 20540 / JCM 6276 / NBRC 101906 / NCIMB 13154 / VKM Ac-1939 / CCM 2703 / MRP</strain>
    </source>
</reference>
<dbReference type="Pfam" id="PF07609">
    <property type="entry name" value="DUF1572"/>
    <property type="match status" value="1"/>
</dbReference>
<protein>
    <recommendedName>
        <fullName evidence="3">DinB-like domain-containing protein</fullName>
    </recommendedName>
</protein>
<name>F0RM46_DEIPM</name>
<dbReference type="HOGENOM" id="CLU_112806_0_0_0"/>
<dbReference type="InterPro" id="IPR011466">
    <property type="entry name" value="DUF1572"/>
</dbReference>
<dbReference type="AlphaFoldDB" id="F0RM46"/>
<accession>F0RM46</accession>
<organism evidence="1 2">
    <name type="scientific">Deinococcus proteolyticus (strain ATCC 35074 / DSM 20540 / JCM 6276 / NBRC 101906 / NCIMB 13154 / VKM Ac-1939 / CCM 2703 / MRP)</name>
    <dbReference type="NCBI Taxonomy" id="693977"/>
    <lineage>
        <taxon>Bacteria</taxon>
        <taxon>Thermotogati</taxon>
        <taxon>Deinococcota</taxon>
        <taxon>Deinococci</taxon>
        <taxon>Deinococcales</taxon>
        <taxon>Deinococcaceae</taxon>
        <taxon>Deinococcus</taxon>
    </lineage>
</organism>
<dbReference type="InterPro" id="IPR034660">
    <property type="entry name" value="DinB/YfiT-like"/>
</dbReference>
<evidence type="ECO:0000313" key="1">
    <source>
        <dbReference type="EMBL" id="ADY25966.1"/>
    </source>
</evidence>
<dbReference type="Proteomes" id="UP000007718">
    <property type="component" value="Chromosome"/>
</dbReference>
<dbReference type="SUPFAM" id="SSF109854">
    <property type="entry name" value="DinB/YfiT-like putative metalloenzymes"/>
    <property type="match status" value="1"/>
</dbReference>
<dbReference type="Gene3D" id="1.20.120.450">
    <property type="entry name" value="dinb family like domain"/>
    <property type="match status" value="1"/>
</dbReference>
<dbReference type="KEGG" id="dpt:Deipr_0810"/>
<reference evidence="2" key="1">
    <citation type="submission" date="2011-02" db="EMBL/GenBank/DDBJ databases">
        <title>The complete sequence of chromosome of Deinococcus proteolyticus DSM 20540.</title>
        <authorList>
            <consortium name="US DOE Joint Genome Institute (JGI-PGF)"/>
            <person name="Lucas S."/>
            <person name="Copeland A."/>
            <person name="Lapidus A."/>
            <person name="Bruce D."/>
            <person name="Goodwin L."/>
            <person name="Pitluck S."/>
            <person name="Kyrpides N."/>
            <person name="Mavromatis K."/>
            <person name="Pagani I."/>
            <person name="Ivanova N."/>
            <person name="Ovchinnikova G."/>
            <person name="Zeytun A."/>
            <person name="Detter J.C."/>
            <person name="Han C."/>
            <person name="Land M."/>
            <person name="Hauser L."/>
            <person name="Markowitz V."/>
            <person name="Cheng J.-F."/>
            <person name="Hugenholtz P."/>
            <person name="Woyke T."/>
            <person name="Wu D."/>
            <person name="Pukall R."/>
            <person name="Steenblock K."/>
            <person name="Brambilla E."/>
            <person name="Klenk H.-P."/>
            <person name="Eisen J.A."/>
        </authorList>
    </citation>
    <scope>NUCLEOTIDE SEQUENCE [LARGE SCALE GENOMIC DNA]</scope>
    <source>
        <strain evidence="2">ATCC 35074 / DSM 20540 / JCM 6276 / NBRC 101906 / NCIMB 13154 / VKM Ac-1939 / CCM 2703 / MRP</strain>
    </source>
</reference>
<dbReference type="eggNOG" id="COG2318">
    <property type="taxonomic scope" value="Bacteria"/>
</dbReference>
<dbReference type="EMBL" id="CP002536">
    <property type="protein sequence ID" value="ADY25966.1"/>
    <property type="molecule type" value="Genomic_DNA"/>
</dbReference>